<dbReference type="SUPFAM" id="SSF56801">
    <property type="entry name" value="Acetyl-CoA synthetase-like"/>
    <property type="match status" value="1"/>
</dbReference>
<proteinExistence type="predicted"/>
<dbReference type="InterPro" id="IPR000873">
    <property type="entry name" value="AMP-dep_synth/lig_dom"/>
</dbReference>
<feature type="domain" description="Carrier" evidence="4">
    <location>
        <begin position="561"/>
        <end position="644"/>
    </location>
</feature>
<name>A0AAN6UYC7_9PEZI</name>
<organism evidence="5 6">
    <name type="scientific">Dichotomopilus funicola</name>
    <dbReference type="NCBI Taxonomy" id="1934379"/>
    <lineage>
        <taxon>Eukaryota</taxon>
        <taxon>Fungi</taxon>
        <taxon>Dikarya</taxon>
        <taxon>Ascomycota</taxon>
        <taxon>Pezizomycotina</taxon>
        <taxon>Sordariomycetes</taxon>
        <taxon>Sordariomycetidae</taxon>
        <taxon>Sordariales</taxon>
        <taxon>Chaetomiaceae</taxon>
        <taxon>Dichotomopilus</taxon>
    </lineage>
</organism>
<dbReference type="PANTHER" id="PTHR43439">
    <property type="entry name" value="PHENYLACETATE-COENZYME A LIGASE"/>
    <property type="match status" value="1"/>
</dbReference>
<gene>
    <name evidence="5" type="ORF">C8A04DRAFT_39073</name>
</gene>
<reference evidence="5" key="1">
    <citation type="journal article" date="2023" name="Mol. Phylogenet. Evol.">
        <title>Genome-scale phylogeny and comparative genomics of the fungal order Sordariales.</title>
        <authorList>
            <person name="Hensen N."/>
            <person name="Bonometti L."/>
            <person name="Westerberg I."/>
            <person name="Brannstrom I.O."/>
            <person name="Guillou S."/>
            <person name="Cros-Aarteil S."/>
            <person name="Calhoun S."/>
            <person name="Haridas S."/>
            <person name="Kuo A."/>
            <person name="Mondo S."/>
            <person name="Pangilinan J."/>
            <person name="Riley R."/>
            <person name="LaButti K."/>
            <person name="Andreopoulos B."/>
            <person name="Lipzen A."/>
            <person name="Chen C."/>
            <person name="Yan M."/>
            <person name="Daum C."/>
            <person name="Ng V."/>
            <person name="Clum A."/>
            <person name="Steindorff A."/>
            <person name="Ohm R.A."/>
            <person name="Martin F."/>
            <person name="Silar P."/>
            <person name="Natvig D.O."/>
            <person name="Lalanne C."/>
            <person name="Gautier V."/>
            <person name="Ament-Velasquez S.L."/>
            <person name="Kruys A."/>
            <person name="Hutchinson M.I."/>
            <person name="Powell A.J."/>
            <person name="Barry K."/>
            <person name="Miller A.N."/>
            <person name="Grigoriev I.V."/>
            <person name="Debuchy R."/>
            <person name="Gladieux P."/>
            <person name="Hiltunen Thoren M."/>
            <person name="Johannesson H."/>
        </authorList>
    </citation>
    <scope>NUCLEOTIDE SEQUENCE</scope>
    <source>
        <strain evidence="5">CBS 141.50</strain>
    </source>
</reference>
<dbReference type="Gene3D" id="1.10.1200.10">
    <property type="entry name" value="ACP-like"/>
    <property type="match status" value="1"/>
</dbReference>
<dbReference type="GeneID" id="87821065"/>
<dbReference type="InterPro" id="IPR006162">
    <property type="entry name" value="Ppantetheine_attach_site"/>
</dbReference>
<reference evidence="5" key="2">
    <citation type="submission" date="2023-05" db="EMBL/GenBank/DDBJ databases">
        <authorList>
            <consortium name="Lawrence Berkeley National Laboratory"/>
            <person name="Steindorff A."/>
            <person name="Hensen N."/>
            <person name="Bonometti L."/>
            <person name="Westerberg I."/>
            <person name="Brannstrom I.O."/>
            <person name="Guillou S."/>
            <person name="Cros-Aarteil S."/>
            <person name="Calhoun S."/>
            <person name="Haridas S."/>
            <person name="Kuo A."/>
            <person name="Mondo S."/>
            <person name="Pangilinan J."/>
            <person name="Riley R."/>
            <person name="Labutti K."/>
            <person name="Andreopoulos B."/>
            <person name="Lipzen A."/>
            <person name="Chen C."/>
            <person name="Yanf M."/>
            <person name="Daum C."/>
            <person name="Ng V."/>
            <person name="Clum A."/>
            <person name="Ohm R."/>
            <person name="Martin F."/>
            <person name="Silar P."/>
            <person name="Natvig D."/>
            <person name="Lalanne C."/>
            <person name="Gautier V."/>
            <person name="Ament-Velasquez S.L."/>
            <person name="Kruys A."/>
            <person name="Hutchinson M.I."/>
            <person name="Powell A.J."/>
            <person name="Barry K."/>
            <person name="Miller A.N."/>
            <person name="Grigoriev I.V."/>
            <person name="Debuchy R."/>
            <person name="Gladieux P."/>
            <person name="Thoren M.H."/>
            <person name="Johannesson H."/>
        </authorList>
    </citation>
    <scope>NUCLEOTIDE SEQUENCE</scope>
    <source>
        <strain evidence="5">CBS 141.50</strain>
    </source>
</reference>
<dbReference type="PROSITE" id="PS00012">
    <property type="entry name" value="PHOSPHOPANTETHEINE"/>
    <property type="match status" value="1"/>
</dbReference>
<sequence length="1055" mass="117381">MPGAEEQKPQYGKRLLVNIVDERARNEPDREWVSIPNSSDPKDGWKTITYKQAANAIDRVAHKLVDSTGRPAKSEFPTVAYIGPNDVRYLVFVFGAVKAGYQALFVSPRNSSEGQLNLFEKTNCSIIWFDAVFQNAVQSWAQKREMRTFMAEPIPAWFSNEPVEPFPYNKTFDEAEWEPFVVLHTSGSTGFPKPVVARHGMLAIGDKFHNLDEKNGVRYWLNEMARRSKRLLYPMPLFHAAALYLSILMIHYWDVPAAFSIGDRPLTPELVTRCLKYVEADAVALPPAILQEMSQVPEQVEALKKLSFVAFGGGNLSPESGDQLVAHGVQLVNLISATEFAPFPIYWPQDPKLWRYFHVDSETFGCEWRLATEDGAYEQVIVRKDKHPGYQGFFYTFPDAKEYSTNDIYKPHPTLPDHWLYYGRADSIIVFSNGEKLNPTSIEDIVSGHPKVKGALVVGSQRFQPALILEPTNILNGADEVEQFIEDVWPTVVTANKETVAHGQISRPFVSVSNPEKPFLRAGKGTIQRAGTVRLYQDEIDRIYTQADQVTFSQAPPLDLSSKESLTRSVIALFEQQLHAPALGPETDFFSVGVDSMQVINASRLIRAGLEAQGAEVHSSTFAPRIIYGNPTASRLAGYIISVVSKDAQNTDTTDAKEDIHTAEAILQKYTQDLPPPRAGKPEPADEGQVIVITGTTGTLGSYMLDIASRSPRVQKVICLNRSDDAEARQKKSNEERGLHTDFSKTMFLRADLSQSELGIGKENFEELLTNVDRVIHNQWPVNFNIPVESFEPHIRGVRNLADFSNKASKQVPIVFISSIATVTGWNQPGDVPEQSLREIENSTGGYGRSKLVSSLILDAANKISGVPVAVLRVGQVAGPSGEKGVWNRHEWLPSIIASSQYLGVLPDSLGLSDLVDWIPIEGMASAVLELSGIISHASVEEIHGYFHGVNPQHTQWSALADAVKQFYGGRIQKLVSLEEWVDALEKSQQSTENFDKNPGVKLLDTYKAWVAAAKAGHGQVALDTSRTTSRSKTMREMRAITPELMNNWCRQWGF</sequence>
<dbReference type="PROSITE" id="PS00455">
    <property type="entry name" value="AMP_BINDING"/>
    <property type="match status" value="1"/>
</dbReference>
<keyword evidence="2" id="KW-0597">Phosphoprotein</keyword>
<keyword evidence="3" id="KW-0472">Membrane</keyword>
<dbReference type="InterPro" id="IPR042099">
    <property type="entry name" value="ANL_N_sf"/>
</dbReference>
<comment type="caution">
    <text evidence="5">The sequence shown here is derived from an EMBL/GenBank/DDBJ whole genome shotgun (WGS) entry which is preliminary data.</text>
</comment>
<keyword evidence="3" id="KW-0812">Transmembrane</keyword>
<dbReference type="Pfam" id="PF23562">
    <property type="entry name" value="AMP-binding_C_3"/>
    <property type="match status" value="1"/>
</dbReference>
<dbReference type="Pfam" id="PF07993">
    <property type="entry name" value="NAD_binding_4"/>
    <property type="match status" value="1"/>
</dbReference>
<dbReference type="Gene3D" id="3.40.50.720">
    <property type="entry name" value="NAD(P)-binding Rossmann-like Domain"/>
    <property type="match status" value="1"/>
</dbReference>
<dbReference type="InterPro" id="IPR036736">
    <property type="entry name" value="ACP-like_sf"/>
</dbReference>
<dbReference type="SUPFAM" id="SSF51735">
    <property type="entry name" value="NAD(P)-binding Rossmann-fold domains"/>
    <property type="match status" value="1"/>
</dbReference>
<keyword evidence="3" id="KW-1133">Transmembrane helix</keyword>
<dbReference type="Pfam" id="PF00501">
    <property type="entry name" value="AMP-binding"/>
    <property type="match status" value="1"/>
</dbReference>
<protein>
    <recommendedName>
        <fullName evidence="4">Carrier domain-containing protein</fullName>
    </recommendedName>
</protein>
<dbReference type="RefSeq" id="XP_062634833.1">
    <property type="nucleotide sequence ID" value="XM_062784452.1"/>
</dbReference>
<dbReference type="EMBL" id="MU853611">
    <property type="protein sequence ID" value="KAK4141462.1"/>
    <property type="molecule type" value="Genomic_DNA"/>
</dbReference>
<dbReference type="InterPro" id="IPR009081">
    <property type="entry name" value="PP-bd_ACP"/>
</dbReference>
<dbReference type="Pfam" id="PF00550">
    <property type="entry name" value="PP-binding"/>
    <property type="match status" value="1"/>
</dbReference>
<dbReference type="AlphaFoldDB" id="A0AAN6UYC7"/>
<dbReference type="InterPro" id="IPR013120">
    <property type="entry name" value="FAR_NAD-bd"/>
</dbReference>
<evidence type="ECO:0000259" key="4">
    <source>
        <dbReference type="PROSITE" id="PS50075"/>
    </source>
</evidence>
<evidence type="ECO:0000313" key="6">
    <source>
        <dbReference type="Proteomes" id="UP001302676"/>
    </source>
</evidence>
<keyword evidence="6" id="KW-1185">Reference proteome</keyword>
<dbReference type="InterPro" id="IPR051414">
    <property type="entry name" value="Adenylate-forming_Reductase"/>
</dbReference>
<evidence type="ECO:0000256" key="2">
    <source>
        <dbReference type="ARBA" id="ARBA00022553"/>
    </source>
</evidence>
<dbReference type="PANTHER" id="PTHR43439:SF2">
    <property type="entry name" value="ENZYME, PUTATIVE (JCVI)-RELATED"/>
    <property type="match status" value="1"/>
</dbReference>
<evidence type="ECO:0000256" key="3">
    <source>
        <dbReference type="SAM" id="Phobius"/>
    </source>
</evidence>
<dbReference type="Proteomes" id="UP001302676">
    <property type="component" value="Unassembled WGS sequence"/>
</dbReference>
<dbReference type="InterPro" id="IPR020845">
    <property type="entry name" value="AMP-binding_CS"/>
</dbReference>
<dbReference type="PROSITE" id="PS50075">
    <property type="entry name" value="CARRIER"/>
    <property type="match status" value="1"/>
</dbReference>
<dbReference type="SUPFAM" id="SSF47336">
    <property type="entry name" value="ACP-like"/>
    <property type="match status" value="1"/>
</dbReference>
<evidence type="ECO:0000256" key="1">
    <source>
        <dbReference type="ARBA" id="ARBA00022450"/>
    </source>
</evidence>
<dbReference type="InterPro" id="IPR036291">
    <property type="entry name" value="NAD(P)-bd_dom_sf"/>
</dbReference>
<evidence type="ECO:0000313" key="5">
    <source>
        <dbReference type="EMBL" id="KAK4141462.1"/>
    </source>
</evidence>
<dbReference type="Gene3D" id="3.40.50.12780">
    <property type="entry name" value="N-terminal domain of ligase-like"/>
    <property type="match status" value="1"/>
</dbReference>
<accession>A0AAN6UYC7</accession>
<feature type="transmembrane region" description="Helical" evidence="3">
    <location>
        <begin position="231"/>
        <end position="253"/>
    </location>
</feature>
<keyword evidence="1" id="KW-0596">Phosphopantetheine</keyword>